<sequence>MSADQSSSSGTSNLNHHPTITSTAQAQSTSQDTQRLLPHTTAEIRPGDEPVEEQPLPLSHPESVGLHLGGRHSLLGRFRNAIGLENFSGSSSMIWFCPAYVIDWGVGLAAIIVSKLYIETASPYQRDLSVYYNDSDYHWSLRSEQISDEWLHHLSVTLPVLLLIILTLIGYPRGGIHLVPMLHHSLLGLLTAHAFSIVPTDLLKIWIGELRPDFFSRCAYSEDSKICKPFFHNHKLMEHGRKSFPSGHSSTAFAGLTFLTLWIAGRNGAFAIGGDGLRAAGPLQSRLLRFLVTIVWLGIAIWVAVTRIQDHRHHPRDVIVGGLIGMISASIGYLFYFPSPFKGSLLGITMGKPRLVYDHDTLPRKQAIRAHPSSRGEDNPPLAAAV</sequence>
<dbReference type="PANTHER" id="PTHR10165:SF35">
    <property type="entry name" value="RE23632P"/>
    <property type="match status" value="1"/>
</dbReference>
<dbReference type="Gene3D" id="1.20.144.10">
    <property type="entry name" value="Phosphatidic acid phosphatase type 2/haloperoxidase"/>
    <property type="match status" value="1"/>
</dbReference>
<evidence type="ECO:0000256" key="7">
    <source>
        <dbReference type="SAM" id="Phobius"/>
    </source>
</evidence>
<protein>
    <recommendedName>
        <fullName evidence="8">Phosphatidic acid phosphatase type 2/haloperoxidase domain-containing protein</fullName>
    </recommendedName>
</protein>
<dbReference type="SMART" id="SM00014">
    <property type="entry name" value="acidPPc"/>
    <property type="match status" value="1"/>
</dbReference>
<dbReference type="EMBL" id="VSWC01000079">
    <property type="protein sequence ID" value="KAA1094753.1"/>
    <property type="molecule type" value="Genomic_DNA"/>
</dbReference>
<evidence type="ECO:0000313" key="11">
    <source>
        <dbReference type="Proteomes" id="UP000324748"/>
    </source>
</evidence>
<feature type="transmembrane region" description="Helical" evidence="7">
    <location>
        <begin position="287"/>
        <end position="306"/>
    </location>
</feature>
<dbReference type="CDD" id="cd03390">
    <property type="entry name" value="PAP2_containing_1_like"/>
    <property type="match status" value="1"/>
</dbReference>
<feature type="domain" description="Phosphatidic acid phosphatase type 2/haloperoxidase" evidence="8">
    <location>
        <begin position="187"/>
        <end position="333"/>
    </location>
</feature>
<dbReference type="GO" id="GO:0006644">
    <property type="term" value="P:phospholipid metabolic process"/>
    <property type="evidence" value="ECO:0007669"/>
    <property type="project" value="InterPro"/>
</dbReference>
<evidence type="ECO:0000256" key="1">
    <source>
        <dbReference type="ARBA" id="ARBA00004141"/>
    </source>
</evidence>
<dbReference type="Pfam" id="PF01569">
    <property type="entry name" value="PAP2"/>
    <property type="match status" value="1"/>
</dbReference>
<comment type="similarity">
    <text evidence="2">Belongs to the PA-phosphatase related phosphoesterase family.</text>
</comment>
<comment type="caution">
    <text evidence="9">The sequence shown here is derived from an EMBL/GenBank/DDBJ whole genome shotgun (WGS) entry which is preliminary data.</text>
</comment>
<evidence type="ECO:0000256" key="4">
    <source>
        <dbReference type="ARBA" id="ARBA00022989"/>
    </source>
</evidence>
<feature type="transmembrane region" description="Helical" evidence="7">
    <location>
        <begin position="150"/>
        <end position="171"/>
    </location>
</feature>
<dbReference type="GO" id="GO:0046839">
    <property type="term" value="P:phospholipid dephosphorylation"/>
    <property type="evidence" value="ECO:0007669"/>
    <property type="project" value="TreeGrafter"/>
</dbReference>
<evidence type="ECO:0000313" key="12">
    <source>
        <dbReference type="Proteomes" id="UP000325313"/>
    </source>
</evidence>
<accession>A0A5B0P0Q3</accession>
<proteinExistence type="inferred from homology"/>
<feature type="transmembrane region" description="Helical" evidence="7">
    <location>
        <begin position="186"/>
        <end position="207"/>
    </location>
</feature>
<dbReference type="SUPFAM" id="SSF48317">
    <property type="entry name" value="Acid phosphatase/Vanadium-dependent haloperoxidase"/>
    <property type="match status" value="1"/>
</dbReference>
<dbReference type="GO" id="GO:0008195">
    <property type="term" value="F:phosphatidate phosphatase activity"/>
    <property type="evidence" value="ECO:0007669"/>
    <property type="project" value="TreeGrafter"/>
</dbReference>
<evidence type="ECO:0000313" key="9">
    <source>
        <dbReference type="EMBL" id="KAA1094753.1"/>
    </source>
</evidence>
<organism evidence="9 11">
    <name type="scientific">Puccinia graminis f. sp. tritici</name>
    <dbReference type="NCBI Taxonomy" id="56615"/>
    <lineage>
        <taxon>Eukaryota</taxon>
        <taxon>Fungi</taxon>
        <taxon>Dikarya</taxon>
        <taxon>Basidiomycota</taxon>
        <taxon>Pucciniomycotina</taxon>
        <taxon>Pucciniomycetes</taxon>
        <taxon>Pucciniales</taxon>
        <taxon>Pucciniaceae</taxon>
        <taxon>Puccinia</taxon>
    </lineage>
</organism>
<comment type="subcellular location">
    <subcellularLocation>
        <location evidence="1">Membrane</location>
        <topology evidence="1">Multi-pass membrane protein</topology>
    </subcellularLocation>
</comment>
<gene>
    <name evidence="9" type="ORF">PGT21_029227</name>
    <name evidence="10" type="ORF">PGTUg99_031992</name>
</gene>
<dbReference type="GO" id="GO:0016020">
    <property type="term" value="C:membrane"/>
    <property type="evidence" value="ECO:0007669"/>
    <property type="project" value="UniProtKB-SubCell"/>
</dbReference>
<dbReference type="InterPro" id="IPR000326">
    <property type="entry name" value="PAP2/HPO"/>
</dbReference>
<evidence type="ECO:0000259" key="8">
    <source>
        <dbReference type="SMART" id="SM00014"/>
    </source>
</evidence>
<dbReference type="OrthoDB" id="10030083at2759"/>
<keyword evidence="4 7" id="KW-1133">Transmembrane helix</keyword>
<evidence type="ECO:0000256" key="5">
    <source>
        <dbReference type="ARBA" id="ARBA00023136"/>
    </source>
</evidence>
<dbReference type="Proteomes" id="UP000324748">
    <property type="component" value="Unassembled WGS sequence"/>
</dbReference>
<dbReference type="Proteomes" id="UP000325313">
    <property type="component" value="Unassembled WGS sequence"/>
</dbReference>
<dbReference type="EMBL" id="VDEP01000238">
    <property type="protein sequence ID" value="KAA1121553.1"/>
    <property type="molecule type" value="Genomic_DNA"/>
</dbReference>
<dbReference type="InterPro" id="IPR036938">
    <property type="entry name" value="PAP2/HPO_sf"/>
</dbReference>
<reference evidence="11 12" key="1">
    <citation type="submission" date="2019-05" db="EMBL/GenBank/DDBJ databases">
        <title>Emergence of the Ug99 lineage of the wheat stem rust pathogen through somatic hybridization.</title>
        <authorList>
            <person name="Li F."/>
            <person name="Upadhyaya N.M."/>
            <person name="Sperschneider J."/>
            <person name="Matny O."/>
            <person name="Nguyen-Phuc H."/>
            <person name="Mago R."/>
            <person name="Raley C."/>
            <person name="Miller M.E."/>
            <person name="Silverstein K.A.T."/>
            <person name="Henningsen E."/>
            <person name="Hirsch C.D."/>
            <person name="Visser B."/>
            <person name="Pretorius Z.A."/>
            <person name="Steffenson B.J."/>
            <person name="Schwessinger B."/>
            <person name="Dodds P.N."/>
            <person name="Figueroa M."/>
        </authorList>
    </citation>
    <scope>NUCLEOTIDE SEQUENCE [LARGE SCALE GENOMIC DNA]</scope>
    <source>
        <strain evidence="9">21-0</strain>
        <strain evidence="10 12">Ug99</strain>
    </source>
</reference>
<feature type="region of interest" description="Disordered" evidence="6">
    <location>
        <begin position="1"/>
        <end position="56"/>
    </location>
</feature>
<feature type="compositionally biased region" description="Polar residues" evidence="6">
    <location>
        <begin position="1"/>
        <end position="20"/>
    </location>
</feature>
<dbReference type="PANTHER" id="PTHR10165">
    <property type="entry name" value="LIPID PHOSPHATE PHOSPHATASE"/>
    <property type="match status" value="1"/>
</dbReference>
<evidence type="ECO:0000313" key="10">
    <source>
        <dbReference type="EMBL" id="KAA1121553.1"/>
    </source>
</evidence>
<keyword evidence="11" id="KW-1185">Reference proteome</keyword>
<feature type="transmembrane region" description="Helical" evidence="7">
    <location>
        <begin position="251"/>
        <end position="272"/>
    </location>
</feature>
<keyword evidence="5 7" id="KW-0472">Membrane</keyword>
<name>A0A5B0P0Q3_PUCGR</name>
<feature type="transmembrane region" description="Helical" evidence="7">
    <location>
        <begin position="93"/>
        <end position="118"/>
    </location>
</feature>
<evidence type="ECO:0000256" key="3">
    <source>
        <dbReference type="ARBA" id="ARBA00022692"/>
    </source>
</evidence>
<dbReference type="AlphaFoldDB" id="A0A5B0P0Q3"/>
<feature type="compositionally biased region" description="Low complexity" evidence="6">
    <location>
        <begin position="21"/>
        <end position="34"/>
    </location>
</feature>
<keyword evidence="3 7" id="KW-0812">Transmembrane</keyword>
<feature type="transmembrane region" description="Helical" evidence="7">
    <location>
        <begin position="318"/>
        <end position="336"/>
    </location>
</feature>
<dbReference type="InterPro" id="IPR043216">
    <property type="entry name" value="PAP-like"/>
</dbReference>
<evidence type="ECO:0000256" key="6">
    <source>
        <dbReference type="SAM" id="MobiDB-lite"/>
    </source>
</evidence>
<evidence type="ECO:0000256" key="2">
    <source>
        <dbReference type="ARBA" id="ARBA00008816"/>
    </source>
</evidence>